<gene>
    <name evidence="1" type="ORF">LZC94_30115</name>
</gene>
<dbReference type="Proteomes" id="UP001370348">
    <property type="component" value="Chromosome"/>
</dbReference>
<dbReference type="InterPro" id="IPR036249">
    <property type="entry name" value="Thioredoxin-like_sf"/>
</dbReference>
<protein>
    <submittedName>
        <fullName evidence="1">DUF899 domain-containing protein</fullName>
    </submittedName>
</protein>
<sequence>MSATPHRVVSEAEWIVARKKHLEREQELTRALEAVARERRELPWVAVEKNYVFDGPEGEQTLSDLFAGRSQLIVQHFMFGPGWKEGCPGCSFQSDNIGGAVVHLEHHDVSFVVVSRASVPEIEAFKKRMGWRFAWVSSGRSDFNYDYHVSFREDEIIKGKVYYNYELRDFQSEELPGVSAFYRDPSGAVFHTYSAYGGGADMLLGAYHYLDLTARGRNENGQPMGWVRHHDRYE</sequence>
<evidence type="ECO:0000313" key="1">
    <source>
        <dbReference type="EMBL" id="WXB12096.1"/>
    </source>
</evidence>
<dbReference type="RefSeq" id="WP_394821715.1">
    <property type="nucleotide sequence ID" value="NZ_CP089984.1"/>
</dbReference>
<name>A0ABZ2LMF4_9BACT</name>
<keyword evidence="2" id="KW-1185">Reference proteome</keyword>
<organism evidence="1 2">
    <name type="scientific">Pendulispora albinea</name>
    <dbReference type="NCBI Taxonomy" id="2741071"/>
    <lineage>
        <taxon>Bacteria</taxon>
        <taxon>Pseudomonadati</taxon>
        <taxon>Myxococcota</taxon>
        <taxon>Myxococcia</taxon>
        <taxon>Myxococcales</taxon>
        <taxon>Sorangiineae</taxon>
        <taxon>Pendulisporaceae</taxon>
        <taxon>Pendulispora</taxon>
    </lineage>
</organism>
<proteinExistence type="predicted"/>
<dbReference type="InterPro" id="IPR010296">
    <property type="entry name" value="DUF899_thioredox"/>
</dbReference>
<dbReference type="SUPFAM" id="SSF52833">
    <property type="entry name" value="Thioredoxin-like"/>
    <property type="match status" value="1"/>
</dbReference>
<dbReference type="Pfam" id="PF05988">
    <property type="entry name" value="DUF899"/>
    <property type="match status" value="1"/>
</dbReference>
<dbReference type="EMBL" id="CP089984">
    <property type="protein sequence ID" value="WXB12096.1"/>
    <property type="molecule type" value="Genomic_DNA"/>
</dbReference>
<reference evidence="1 2" key="1">
    <citation type="submission" date="2021-12" db="EMBL/GenBank/DDBJ databases">
        <title>Discovery of the Pendulisporaceae a myxobacterial family with distinct sporulation behavior and unique specialized metabolism.</title>
        <authorList>
            <person name="Garcia R."/>
            <person name="Popoff A."/>
            <person name="Bader C.D."/>
            <person name="Loehr J."/>
            <person name="Walesch S."/>
            <person name="Walt C."/>
            <person name="Boldt J."/>
            <person name="Bunk B."/>
            <person name="Haeckl F.J.F.P.J."/>
            <person name="Gunesch A.P."/>
            <person name="Birkelbach J."/>
            <person name="Nuebel U."/>
            <person name="Pietschmann T."/>
            <person name="Bach T."/>
            <person name="Mueller R."/>
        </authorList>
    </citation>
    <scope>NUCLEOTIDE SEQUENCE [LARGE SCALE GENOMIC DNA]</scope>
    <source>
        <strain evidence="1 2">MSr11954</strain>
    </source>
</reference>
<accession>A0ABZ2LMF4</accession>
<evidence type="ECO:0000313" key="2">
    <source>
        <dbReference type="Proteomes" id="UP001370348"/>
    </source>
</evidence>